<evidence type="ECO:0000313" key="1">
    <source>
        <dbReference type="EMBL" id="KAK3045380.1"/>
    </source>
</evidence>
<keyword evidence="1" id="KW-0808">Transferase</keyword>
<accession>A0AAJ0D4F0</accession>
<name>A0AAJ0D4F0_9PEZI</name>
<reference evidence="1" key="1">
    <citation type="submission" date="2023-04" db="EMBL/GenBank/DDBJ databases">
        <title>Black Yeasts Isolated from many extreme environments.</title>
        <authorList>
            <person name="Coleine C."/>
            <person name="Stajich J.E."/>
            <person name="Selbmann L."/>
        </authorList>
    </citation>
    <scope>NUCLEOTIDE SEQUENCE</scope>
    <source>
        <strain evidence="1">CCFEE 5312</strain>
    </source>
</reference>
<sequence>MSNVIRLQYLFSELGTLYFQQLPPELLIPLYRRAMENFAFRDGEDSYDYTPPRRRHEELEARLTRWGRFVRSLLAENAYVKTNRRTVFSFTGMLTCVGRLMTDGTDSSID</sequence>
<organism evidence="1 2">
    <name type="scientific">Extremus antarcticus</name>
    <dbReference type="NCBI Taxonomy" id="702011"/>
    <lineage>
        <taxon>Eukaryota</taxon>
        <taxon>Fungi</taxon>
        <taxon>Dikarya</taxon>
        <taxon>Ascomycota</taxon>
        <taxon>Pezizomycotina</taxon>
        <taxon>Dothideomycetes</taxon>
        <taxon>Dothideomycetidae</taxon>
        <taxon>Mycosphaerellales</taxon>
        <taxon>Extremaceae</taxon>
        <taxon>Extremus</taxon>
    </lineage>
</organism>
<protein>
    <submittedName>
        <fullName evidence="1">Mitochondrial tRNAs modification protein</fullName>
        <ecNumber evidence="1">2.3.1.234</ecNumber>
    </submittedName>
</protein>
<dbReference type="EMBL" id="JAWDJX010000298">
    <property type="protein sequence ID" value="KAK3045380.1"/>
    <property type="molecule type" value="Genomic_DNA"/>
</dbReference>
<proteinExistence type="predicted"/>
<evidence type="ECO:0000313" key="2">
    <source>
        <dbReference type="Proteomes" id="UP001271007"/>
    </source>
</evidence>
<dbReference type="Proteomes" id="UP001271007">
    <property type="component" value="Unassembled WGS sequence"/>
</dbReference>
<gene>
    <name evidence="1" type="primary">QRI7_2</name>
    <name evidence="1" type="ORF">LTR09_013001</name>
</gene>
<dbReference type="GO" id="GO:0061711">
    <property type="term" value="F:tRNA N(6)-L-threonylcarbamoyladenine synthase activity"/>
    <property type="evidence" value="ECO:0007669"/>
    <property type="project" value="UniProtKB-EC"/>
</dbReference>
<dbReference type="AlphaFoldDB" id="A0AAJ0D4F0"/>
<keyword evidence="2" id="KW-1185">Reference proteome</keyword>
<dbReference type="EC" id="2.3.1.234" evidence="1"/>
<keyword evidence="1" id="KW-0012">Acyltransferase</keyword>
<comment type="caution">
    <text evidence="1">The sequence shown here is derived from an EMBL/GenBank/DDBJ whole genome shotgun (WGS) entry which is preliminary data.</text>
</comment>